<comment type="caution">
    <text evidence="12">The sequence shown here is derived from an EMBL/GenBank/DDBJ whole genome shotgun (WGS) entry which is preliminary data.</text>
</comment>
<evidence type="ECO:0000256" key="1">
    <source>
        <dbReference type="ARBA" id="ARBA00004477"/>
    </source>
</evidence>
<keyword evidence="4 11" id="KW-0812">Transmembrane</keyword>
<accession>A0A835Z6E1</accession>
<evidence type="ECO:0000256" key="10">
    <source>
        <dbReference type="ARBA" id="ARBA00023170"/>
    </source>
</evidence>
<keyword evidence="13" id="KW-1185">Reference proteome</keyword>
<dbReference type="Proteomes" id="UP000664859">
    <property type="component" value="Unassembled WGS sequence"/>
</dbReference>
<feature type="transmembrane region" description="Helical" evidence="11">
    <location>
        <begin position="185"/>
        <end position="206"/>
    </location>
</feature>
<dbReference type="GO" id="GO:0015031">
    <property type="term" value="P:protein transport"/>
    <property type="evidence" value="ECO:0007669"/>
    <property type="project" value="UniProtKB-KW"/>
</dbReference>
<feature type="transmembrane region" description="Helical" evidence="11">
    <location>
        <begin position="124"/>
        <end position="143"/>
    </location>
</feature>
<evidence type="ECO:0000256" key="11">
    <source>
        <dbReference type="SAM" id="Phobius"/>
    </source>
</evidence>
<keyword evidence="3" id="KW-0813">Transport</keyword>
<evidence type="ECO:0000256" key="6">
    <source>
        <dbReference type="ARBA" id="ARBA00022892"/>
    </source>
</evidence>
<keyword evidence="5" id="KW-0256">Endoplasmic reticulum</keyword>
<feature type="transmembrane region" description="Helical" evidence="11">
    <location>
        <begin position="58"/>
        <end position="77"/>
    </location>
</feature>
<evidence type="ECO:0000256" key="9">
    <source>
        <dbReference type="ARBA" id="ARBA00023136"/>
    </source>
</evidence>
<evidence type="ECO:0000313" key="13">
    <source>
        <dbReference type="Proteomes" id="UP000664859"/>
    </source>
</evidence>
<keyword evidence="8 11" id="KW-1133">Transmembrane helix</keyword>
<dbReference type="GO" id="GO:0046923">
    <property type="term" value="F:ER retention sequence binding"/>
    <property type="evidence" value="ECO:0007669"/>
    <property type="project" value="InterPro"/>
</dbReference>
<dbReference type="PANTHER" id="PTHR10585">
    <property type="entry name" value="ER LUMEN PROTEIN RETAINING RECEPTOR"/>
    <property type="match status" value="1"/>
</dbReference>
<keyword evidence="6" id="KW-0931">ER-Golgi transport</keyword>
<reference evidence="12" key="1">
    <citation type="submission" date="2021-02" db="EMBL/GenBank/DDBJ databases">
        <title>First Annotated Genome of the Yellow-green Alga Tribonema minus.</title>
        <authorList>
            <person name="Mahan K.M."/>
        </authorList>
    </citation>
    <scope>NUCLEOTIDE SEQUENCE</scope>
    <source>
        <strain evidence="12">UTEX B ZZ1240</strain>
    </source>
</reference>
<dbReference type="Pfam" id="PF00810">
    <property type="entry name" value="ER_lumen_recept"/>
    <property type="match status" value="1"/>
</dbReference>
<dbReference type="GO" id="GO:0005789">
    <property type="term" value="C:endoplasmic reticulum membrane"/>
    <property type="evidence" value="ECO:0007669"/>
    <property type="project" value="UniProtKB-SubCell"/>
</dbReference>
<feature type="transmembrane region" description="Helical" evidence="11">
    <location>
        <begin position="155"/>
        <end position="173"/>
    </location>
</feature>
<keyword evidence="10 12" id="KW-0675">Receptor</keyword>
<feature type="transmembrane region" description="Helical" evidence="11">
    <location>
        <begin position="98"/>
        <end position="118"/>
    </location>
</feature>
<protein>
    <submittedName>
        <fullName evidence="12">ER lumen protein retaining receptor-domain-containing protein</fullName>
    </submittedName>
</protein>
<name>A0A835Z6E1_9STRA</name>
<keyword evidence="9 11" id="KW-0472">Membrane</keyword>
<dbReference type="GO" id="GO:0016192">
    <property type="term" value="P:vesicle-mediated transport"/>
    <property type="evidence" value="ECO:0007669"/>
    <property type="project" value="UniProtKB-KW"/>
</dbReference>
<dbReference type="EMBL" id="JAFCMP010000080">
    <property type="protein sequence ID" value="KAG5187860.1"/>
    <property type="molecule type" value="Genomic_DNA"/>
</dbReference>
<dbReference type="InterPro" id="IPR000133">
    <property type="entry name" value="ER_ret_rcpt"/>
</dbReference>
<evidence type="ECO:0000256" key="8">
    <source>
        <dbReference type="ARBA" id="ARBA00022989"/>
    </source>
</evidence>
<comment type="similarity">
    <text evidence="2">Belongs to the ERD2 family.</text>
</comment>
<dbReference type="GO" id="GO:0006621">
    <property type="term" value="P:protein retention in ER lumen"/>
    <property type="evidence" value="ECO:0007669"/>
    <property type="project" value="InterPro"/>
</dbReference>
<evidence type="ECO:0000256" key="4">
    <source>
        <dbReference type="ARBA" id="ARBA00022692"/>
    </source>
</evidence>
<evidence type="ECO:0000256" key="7">
    <source>
        <dbReference type="ARBA" id="ARBA00022927"/>
    </source>
</evidence>
<keyword evidence="7" id="KW-0653">Protein transport</keyword>
<sequence>MNIFRLVGDLCHLASILLLLLKLRASKNASGISLKTQELFLAVFVCRYLDLFTTFYSVYNSVMKVLYIALTALIIHMMRAQSPIRGTYDASQDTFLHVKYAVAPCAALAALTMLVQGFDVRDLFWNFSIYLEAIAIVPQLIVLQRYREVENLTGHYIFFLGAYRALYILNWIYRSFHERGYKHHYVVYFAGIVQTALYVDFFYYYAISKYRGGKFSLPS</sequence>
<evidence type="ECO:0000313" key="12">
    <source>
        <dbReference type="EMBL" id="KAG5187860.1"/>
    </source>
</evidence>
<comment type="subcellular location">
    <subcellularLocation>
        <location evidence="1">Endoplasmic reticulum membrane</location>
        <topology evidence="1">Multi-pass membrane protein</topology>
    </subcellularLocation>
</comment>
<evidence type="ECO:0000256" key="2">
    <source>
        <dbReference type="ARBA" id="ARBA00010120"/>
    </source>
</evidence>
<evidence type="ECO:0000256" key="5">
    <source>
        <dbReference type="ARBA" id="ARBA00022824"/>
    </source>
</evidence>
<organism evidence="12 13">
    <name type="scientific">Tribonema minus</name>
    <dbReference type="NCBI Taxonomy" id="303371"/>
    <lineage>
        <taxon>Eukaryota</taxon>
        <taxon>Sar</taxon>
        <taxon>Stramenopiles</taxon>
        <taxon>Ochrophyta</taxon>
        <taxon>PX clade</taxon>
        <taxon>Xanthophyceae</taxon>
        <taxon>Tribonematales</taxon>
        <taxon>Tribonemataceae</taxon>
        <taxon>Tribonema</taxon>
    </lineage>
</organism>
<dbReference type="OrthoDB" id="7694678at2759"/>
<dbReference type="PRINTS" id="PR00660">
    <property type="entry name" value="ERLUMENR"/>
</dbReference>
<evidence type="ECO:0000256" key="3">
    <source>
        <dbReference type="ARBA" id="ARBA00022448"/>
    </source>
</evidence>
<proteinExistence type="inferred from homology"/>
<gene>
    <name evidence="12" type="ORF">JKP88DRAFT_30544</name>
</gene>
<dbReference type="AlphaFoldDB" id="A0A835Z6E1"/>